<comment type="similarity">
    <text evidence="4 17">Belongs to the CDP-alcohol phosphatidyltransferase class-I family.</text>
</comment>
<dbReference type="InterPro" id="IPR000462">
    <property type="entry name" value="CDP-OH_P_trans"/>
</dbReference>
<comment type="pathway">
    <text evidence="3">Phospholipid metabolism; phosphatidylglycerol biosynthesis; phosphatidylglycerol from CDP-diacylglycerol: step 1/2.</text>
</comment>
<dbReference type="GO" id="GO:0008444">
    <property type="term" value="F:CDP-diacylglycerol-glycerol-3-phosphate 3-phosphatidyltransferase activity"/>
    <property type="evidence" value="ECO:0007669"/>
    <property type="project" value="UniProtKB-EC"/>
</dbReference>
<dbReference type="GO" id="GO:0016020">
    <property type="term" value="C:membrane"/>
    <property type="evidence" value="ECO:0007669"/>
    <property type="project" value="UniProtKB-SubCell"/>
</dbReference>
<evidence type="ECO:0000256" key="13">
    <source>
        <dbReference type="ARBA" id="ARBA00023209"/>
    </source>
</evidence>
<dbReference type="Gene3D" id="1.20.120.1760">
    <property type="match status" value="1"/>
</dbReference>
<keyword evidence="20" id="KW-1185">Reference proteome</keyword>
<dbReference type="PANTHER" id="PTHR14269">
    <property type="entry name" value="CDP-DIACYLGLYCEROL--GLYCEROL-3-PHOSPHATE 3-PHOSPHATIDYLTRANSFERASE-RELATED"/>
    <property type="match status" value="1"/>
</dbReference>
<dbReference type="InterPro" id="IPR048254">
    <property type="entry name" value="CDP_ALCOHOL_P_TRANSF_CS"/>
</dbReference>
<keyword evidence="8 17" id="KW-0808">Transferase</keyword>
<keyword evidence="11" id="KW-0443">Lipid metabolism</keyword>
<keyword evidence="14" id="KW-1208">Phospholipid metabolism</keyword>
<proteinExistence type="inferred from homology"/>
<evidence type="ECO:0000256" key="14">
    <source>
        <dbReference type="ARBA" id="ARBA00023264"/>
    </source>
</evidence>
<dbReference type="InterPro" id="IPR043130">
    <property type="entry name" value="CDP-OH_PTrfase_TM_dom"/>
</dbReference>
<evidence type="ECO:0000256" key="18">
    <source>
        <dbReference type="SAM" id="Phobius"/>
    </source>
</evidence>
<name>A0A6N8U4A4_9FIRM</name>
<keyword evidence="10 18" id="KW-1133">Transmembrane helix</keyword>
<evidence type="ECO:0000256" key="15">
    <source>
        <dbReference type="ARBA" id="ARBA00033018"/>
    </source>
</evidence>
<dbReference type="GO" id="GO:0006655">
    <property type="term" value="P:phosphatidylglycerol biosynthetic process"/>
    <property type="evidence" value="ECO:0007669"/>
    <property type="project" value="UniProtKB-UniPathway"/>
</dbReference>
<dbReference type="PROSITE" id="PS00379">
    <property type="entry name" value="CDP_ALCOHOL_P_TRANSF"/>
    <property type="match status" value="1"/>
</dbReference>
<organism evidence="19 20">
    <name type="scientific">Copranaerobaculum intestinale</name>
    <dbReference type="NCBI Taxonomy" id="2692629"/>
    <lineage>
        <taxon>Bacteria</taxon>
        <taxon>Bacillati</taxon>
        <taxon>Bacillota</taxon>
        <taxon>Erysipelotrichia</taxon>
        <taxon>Erysipelotrichales</taxon>
        <taxon>Erysipelotrichaceae</taxon>
        <taxon>Copranaerobaculum</taxon>
    </lineage>
</organism>
<dbReference type="InterPro" id="IPR050324">
    <property type="entry name" value="CDP-alcohol_PTase-I"/>
</dbReference>
<keyword evidence="7" id="KW-0444">Lipid biosynthesis</keyword>
<dbReference type="PANTHER" id="PTHR14269:SF62">
    <property type="entry name" value="CDP-DIACYLGLYCEROL--GLYCEROL-3-PHOSPHATE 3-PHOSPHATIDYLTRANSFERASE 1, CHLOROPLASTIC"/>
    <property type="match status" value="1"/>
</dbReference>
<protein>
    <recommendedName>
        <fullName evidence="6">CDP-diacylglycerol--glycerol-3-phosphate 3-phosphatidyltransferase</fullName>
        <ecNumber evidence="5">2.7.8.5</ecNumber>
    </recommendedName>
    <alternativeName>
        <fullName evidence="15">Phosphatidylglycerophosphate synthase</fullName>
    </alternativeName>
</protein>
<dbReference type="EC" id="2.7.8.5" evidence="5"/>
<feature type="transmembrane region" description="Helical" evidence="18">
    <location>
        <begin position="12"/>
        <end position="33"/>
    </location>
</feature>
<evidence type="ECO:0000313" key="20">
    <source>
        <dbReference type="Proteomes" id="UP000434036"/>
    </source>
</evidence>
<evidence type="ECO:0000256" key="5">
    <source>
        <dbReference type="ARBA" id="ARBA00013170"/>
    </source>
</evidence>
<evidence type="ECO:0000256" key="2">
    <source>
        <dbReference type="ARBA" id="ARBA00004141"/>
    </source>
</evidence>
<feature type="transmembrane region" description="Helical" evidence="18">
    <location>
        <begin position="130"/>
        <end position="148"/>
    </location>
</feature>
<evidence type="ECO:0000256" key="7">
    <source>
        <dbReference type="ARBA" id="ARBA00022516"/>
    </source>
</evidence>
<dbReference type="AlphaFoldDB" id="A0A6N8U4A4"/>
<comment type="caution">
    <text evidence="19">The sequence shown here is derived from an EMBL/GenBank/DDBJ whole genome shotgun (WGS) entry which is preliminary data.</text>
</comment>
<evidence type="ECO:0000256" key="12">
    <source>
        <dbReference type="ARBA" id="ARBA00023136"/>
    </source>
</evidence>
<comment type="function">
    <text evidence="1">This protein catalyzes the committed step to the synthesis of the acidic phospholipids.</text>
</comment>
<dbReference type="Proteomes" id="UP000434036">
    <property type="component" value="Unassembled WGS sequence"/>
</dbReference>
<dbReference type="InterPro" id="IPR004570">
    <property type="entry name" value="Phosphatidylglycerol_P_synth"/>
</dbReference>
<dbReference type="PIRSF" id="PIRSF000847">
    <property type="entry name" value="Phos_ph_gly_syn"/>
    <property type="match status" value="1"/>
</dbReference>
<dbReference type="Pfam" id="PF01066">
    <property type="entry name" value="CDP-OH_P_transf"/>
    <property type="match status" value="1"/>
</dbReference>
<comment type="subcellular location">
    <subcellularLocation>
        <location evidence="2">Membrane</location>
        <topology evidence="2">Multi-pass membrane protein</topology>
    </subcellularLocation>
</comment>
<evidence type="ECO:0000256" key="17">
    <source>
        <dbReference type="RuleBase" id="RU003750"/>
    </source>
</evidence>
<feature type="transmembrane region" description="Helical" evidence="18">
    <location>
        <begin position="39"/>
        <end position="59"/>
    </location>
</feature>
<evidence type="ECO:0000256" key="10">
    <source>
        <dbReference type="ARBA" id="ARBA00022989"/>
    </source>
</evidence>
<dbReference type="UniPathway" id="UPA00084">
    <property type="reaction ID" value="UER00503"/>
</dbReference>
<dbReference type="EMBL" id="WUUQ01000001">
    <property type="protein sequence ID" value="MXQ73006.1"/>
    <property type="molecule type" value="Genomic_DNA"/>
</dbReference>
<evidence type="ECO:0000256" key="8">
    <source>
        <dbReference type="ARBA" id="ARBA00022679"/>
    </source>
</evidence>
<evidence type="ECO:0000256" key="6">
    <source>
        <dbReference type="ARBA" id="ARBA00014944"/>
    </source>
</evidence>
<evidence type="ECO:0000256" key="11">
    <source>
        <dbReference type="ARBA" id="ARBA00023098"/>
    </source>
</evidence>
<gene>
    <name evidence="19" type="ORF">GSF08_03530</name>
</gene>
<evidence type="ECO:0000256" key="16">
    <source>
        <dbReference type="ARBA" id="ARBA00048586"/>
    </source>
</evidence>
<keyword evidence="12 18" id="KW-0472">Membrane</keyword>
<accession>A0A6N8U4A4</accession>
<reference evidence="19 20" key="2">
    <citation type="submission" date="2020-01" db="EMBL/GenBank/DDBJ databases">
        <title>Clostridiaceae sp. nov. isolated from the gut of human by culturomics.</title>
        <authorList>
            <person name="Chang Y."/>
        </authorList>
    </citation>
    <scope>NUCLEOTIDE SEQUENCE [LARGE SCALE GENOMIC DNA]</scope>
    <source>
        <strain evidence="19 20">DONG20-135</strain>
    </source>
</reference>
<keyword evidence="9 18" id="KW-0812">Transmembrane</keyword>
<comment type="catalytic activity">
    <reaction evidence="16">
        <text>a CDP-1,2-diacyl-sn-glycerol + sn-glycerol 3-phosphate = a 1,2-diacyl-sn-glycero-3-phospho-(1'-sn-glycero-3'-phosphate) + CMP + H(+)</text>
        <dbReference type="Rhea" id="RHEA:12593"/>
        <dbReference type="ChEBI" id="CHEBI:15378"/>
        <dbReference type="ChEBI" id="CHEBI:57597"/>
        <dbReference type="ChEBI" id="CHEBI:58332"/>
        <dbReference type="ChEBI" id="CHEBI:60110"/>
        <dbReference type="ChEBI" id="CHEBI:60377"/>
        <dbReference type="EC" id="2.7.8.5"/>
    </reaction>
</comment>
<evidence type="ECO:0000256" key="9">
    <source>
        <dbReference type="ARBA" id="ARBA00022692"/>
    </source>
</evidence>
<evidence type="ECO:0000256" key="3">
    <source>
        <dbReference type="ARBA" id="ARBA00005042"/>
    </source>
</evidence>
<evidence type="ECO:0000256" key="1">
    <source>
        <dbReference type="ARBA" id="ARBA00003973"/>
    </source>
</evidence>
<sequence>MDEVKKDLFTIPNLLCYFRILLVPAFLYVFSNAVTREDYLFAAGIILIGGITDFLDGFIARKFNMITQLGKLIDPVADKLMQLAIIAVLAIKFPLMRLLIVLFLIKESSMLIGNLYAMKTAHRKLDGAKWFGKLSTAVFYVVSVLLIADPLMKATYRDGMIFIAIFFMSLSFLLYLPVFYQMSKSPKEK</sequence>
<evidence type="ECO:0000313" key="19">
    <source>
        <dbReference type="EMBL" id="MXQ73006.1"/>
    </source>
</evidence>
<evidence type="ECO:0000256" key="4">
    <source>
        <dbReference type="ARBA" id="ARBA00010441"/>
    </source>
</evidence>
<feature type="transmembrane region" description="Helical" evidence="18">
    <location>
        <begin position="160"/>
        <end position="180"/>
    </location>
</feature>
<reference evidence="19 20" key="1">
    <citation type="submission" date="2019-12" db="EMBL/GenBank/DDBJ databases">
        <authorList>
            <person name="Yang R."/>
        </authorList>
    </citation>
    <scope>NUCLEOTIDE SEQUENCE [LARGE SCALE GENOMIC DNA]</scope>
    <source>
        <strain evidence="19 20">DONG20-135</strain>
    </source>
</reference>
<feature type="transmembrane region" description="Helical" evidence="18">
    <location>
        <begin position="80"/>
        <end position="105"/>
    </location>
</feature>
<keyword evidence="13" id="KW-0594">Phospholipid biosynthesis</keyword>